<proteinExistence type="predicted"/>
<feature type="signal peptide" evidence="1">
    <location>
        <begin position="1"/>
        <end position="19"/>
    </location>
</feature>
<name>A0ABW5Z5T5_9FLAO</name>
<dbReference type="EMBL" id="JBHUOL010000011">
    <property type="protein sequence ID" value="MFD2908189.1"/>
    <property type="molecule type" value="Genomic_DNA"/>
</dbReference>
<dbReference type="Gene3D" id="3.10.620.30">
    <property type="match status" value="1"/>
</dbReference>
<gene>
    <name evidence="4" type="ORF">ACFSX9_05520</name>
</gene>
<dbReference type="Pfam" id="PF12969">
    <property type="entry name" value="DUF3857"/>
    <property type="match status" value="1"/>
</dbReference>
<reference evidence="5" key="1">
    <citation type="journal article" date="2019" name="Int. J. Syst. Evol. Microbiol.">
        <title>The Global Catalogue of Microorganisms (GCM) 10K type strain sequencing project: providing services to taxonomists for standard genome sequencing and annotation.</title>
        <authorList>
            <consortium name="The Broad Institute Genomics Platform"/>
            <consortium name="The Broad Institute Genome Sequencing Center for Infectious Disease"/>
            <person name="Wu L."/>
            <person name="Ma J."/>
        </authorList>
    </citation>
    <scope>NUCLEOTIDE SEQUENCE [LARGE SCALE GENOMIC DNA]</scope>
    <source>
        <strain evidence="5">KCTC 52644</strain>
    </source>
</reference>
<protein>
    <submittedName>
        <fullName evidence="4">DUF3857 domain-containing protein</fullName>
    </submittedName>
</protein>
<evidence type="ECO:0000259" key="2">
    <source>
        <dbReference type="Pfam" id="PF01841"/>
    </source>
</evidence>
<dbReference type="Gene3D" id="2.60.120.1130">
    <property type="match status" value="1"/>
</dbReference>
<organism evidence="4 5">
    <name type="scientific">Flavobacterium ardleyense</name>
    <dbReference type="NCBI Taxonomy" id="2038737"/>
    <lineage>
        <taxon>Bacteria</taxon>
        <taxon>Pseudomonadati</taxon>
        <taxon>Bacteroidota</taxon>
        <taxon>Flavobacteriia</taxon>
        <taxon>Flavobacteriales</taxon>
        <taxon>Flavobacteriaceae</taxon>
        <taxon>Flavobacterium</taxon>
    </lineage>
</organism>
<feature type="domain" description="Transglutaminase-like" evidence="2">
    <location>
        <begin position="291"/>
        <end position="364"/>
    </location>
</feature>
<feature type="chain" id="PRO_5045458918" evidence="1">
    <location>
        <begin position="20"/>
        <end position="644"/>
    </location>
</feature>
<keyword evidence="5" id="KW-1185">Reference proteome</keyword>
<evidence type="ECO:0000256" key="1">
    <source>
        <dbReference type="SAM" id="SignalP"/>
    </source>
</evidence>
<accession>A0ABW5Z5T5</accession>
<dbReference type="Proteomes" id="UP001597549">
    <property type="component" value="Unassembled WGS sequence"/>
</dbReference>
<comment type="caution">
    <text evidence="4">The sequence shown here is derived from an EMBL/GenBank/DDBJ whole genome shotgun (WGS) entry which is preliminary data.</text>
</comment>
<dbReference type="InterPro" id="IPR002931">
    <property type="entry name" value="Transglutaminase-like"/>
</dbReference>
<dbReference type="Pfam" id="PF01841">
    <property type="entry name" value="Transglut_core"/>
    <property type="match status" value="1"/>
</dbReference>
<dbReference type="InterPro" id="IPR024618">
    <property type="entry name" value="DUF3857"/>
</dbReference>
<keyword evidence="1" id="KW-0732">Signal</keyword>
<sequence length="644" mass="73106">MRKILVVAFLLFLQTAVSQKLQLGKVTVEELKEKSHGLDPSAGAAFVFKTGHTSFVYSKDKWLVTTTVKVKIKIYNKNGFEKANQGIAYYVGGGTVEKAFFSDAVTYNLVDGKIEKTKLKTEGEFIENVNDEWKIKKIVLPAVKEGSIIEFSYELISPHITRINDWYFQGDIPVNSAVYTALIPQYFQYRTIITGYEAIDKKTDIVNGAQYAELKTTYSGSNIGAIREESFVNNIKNYTSILKYELASVSKQNGLIENLSQDWSGVTKQIYDDDNFGKQMKLGSYFEEELKQALGNKNSPDERIKAILQFVKTKMTWDGKFGIFCDKGVKKAYTEKTGNVAEINLMLIAMLKYAGIKANPVLLSTKSNGIPSFPNRTVFNYVVAAVEDKQEFILLDATNHNSFFNILPTRTLNWAGRLIRDNGRSEDIDLMPTKVSIDKVSVLASIDESGGVSGKLREQYYDYAAFLFRENNDNLNNQACVVKLEKKFQGIEISNYSLENVKNLESPIIENYSFEHNDLVERIGGKMYLSAMLFFEKKENPFKQEERKFPVDITIPYSDSFSIVINIPKGYEVESLPENMNLIMDGNYGHYSFVISNSLNTIQISSTYTINASLIPSIQYKNLKQFYKMMIDKQNEKIVLNKIK</sequence>
<feature type="domain" description="DUF3857" evidence="3">
    <location>
        <begin position="64"/>
        <end position="198"/>
    </location>
</feature>
<dbReference type="Gene3D" id="2.60.40.3140">
    <property type="match status" value="1"/>
</dbReference>
<evidence type="ECO:0000313" key="5">
    <source>
        <dbReference type="Proteomes" id="UP001597549"/>
    </source>
</evidence>
<evidence type="ECO:0000259" key="3">
    <source>
        <dbReference type="Pfam" id="PF12969"/>
    </source>
</evidence>
<dbReference type="RefSeq" id="WP_379805467.1">
    <property type="nucleotide sequence ID" value="NZ_JBHUOL010000011.1"/>
</dbReference>
<evidence type="ECO:0000313" key="4">
    <source>
        <dbReference type="EMBL" id="MFD2908189.1"/>
    </source>
</evidence>